<dbReference type="PROSITE" id="PS51898">
    <property type="entry name" value="TYR_RECOMBINASE"/>
    <property type="match status" value="1"/>
</dbReference>
<evidence type="ECO:0000313" key="4">
    <source>
        <dbReference type="Proteomes" id="UP001525961"/>
    </source>
</evidence>
<feature type="domain" description="Tyr recombinase" evidence="2">
    <location>
        <begin position="201"/>
        <end position="366"/>
    </location>
</feature>
<keyword evidence="4" id="KW-1185">Reference proteome</keyword>
<dbReference type="Proteomes" id="UP001525961">
    <property type="component" value="Unassembled WGS sequence"/>
</dbReference>
<dbReference type="InterPro" id="IPR002104">
    <property type="entry name" value="Integrase_catalytic"/>
</dbReference>
<evidence type="ECO:0000259" key="2">
    <source>
        <dbReference type="PROSITE" id="PS51898"/>
    </source>
</evidence>
<protein>
    <submittedName>
        <fullName evidence="3">Site-specific integrase</fullName>
    </submittedName>
</protein>
<dbReference type="EMBL" id="JAMXFA010000008">
    <property type="protein sequence ID" value="MCT7977543.1"/>
    <property type="molecule type" value="Genomic_DNA"/>
</dbReference>
<dbReference type="InterPro" id="IPR013762">
    <property type="entry name" value="Integrase-like_cat_sf"/>
</dbReference>
<keyword evidence="1" id="KW-0233">DNA recombination</keyword>
<sequence length="378" mass="43460">MKKPVSESDSQLATLAQVNAELKAAKCGVMVCLRGDRLSLRGSLPPKPNSGRTKNHQQYLALGIFANPAGFKRAKSEALRISGLIACKEFTWSEWLEPELDPDNRPISDWLDRFEQDYFNKRARTPKTITSFQDYLKAWELFSNKRSPLTKDSILAAVIKSDPDSRHRKRACIALGALAKFAGIDIDLKPYQGKYSPYTAINSKNLPNDELIVEWRNMIPNPAWQWAYGIMATYGIRNHELFYLDTSLLHEPPGILIVLPGGKTNKLRKVWPCLAEWWSEWKLWETDLPNCTGKSNTDLGQRVTRAFGRYNIPFSPYDLRHSWAIRTAVYGLDAAIAARMMDHSVDVHTKLYHRWIGDQHFQQAWENMHQRERTKRES</sequence>
<reference evidence="3 4" key="1">
    <citation type="journal article" date="2022" name="Front. Microbiol.">
        <title>High genomic differentiation and limited gene flow indicate recent cryptic speciation within the genus Laspinema (cyanobacteria).</title>
        <authorList>
            <person name="Stanojkovic A."/>
            <person name="Skoupy S."/>
            <person name="Skaloud P."/>
            <person name="Dvorak P."/>
        </authorList>
    </citation>
    <scope>NUCLEOTIDE SEQUENCE [LARGE SCALE GENOMIC DNA]</scope>
    <source>
        <strain evidence="3 4">D3b</strain>
    </source>
</reference>
<dbReference type="RefSeq" id="WP_261235005.1">
    <property type="nucleotide sequence ID" value="NZ_JAMXFA010000008.1"/>
</dbReference>
<evidence type="ECO:0000256" key="1">
    <source>
        <dbReference type="ARBA" id="ARBA00023172"/>
    </source>
</evidence>
<comment type="caution">
    <text evidence="3">The sequence shown here is derived from an EMBL/GenBank/DDBJ whole genome shotgun (WGS) entry which is preliminary data.</text>
</comment>
<dbReference type="InterPro" id="IPR011010">
    <property type="entry name" value="DNA_brk_join_enz"/>
</dbReference>
<organism evidence="3 4">
    <name type="scientific">Laspinema olomoucense D3b</name>
    <dbReference type="NCBI Taxonomy" id="2953688"/>
    <lineage>
        <taxon>Bacteria</taxon>
        <taxon>Bacillati</taxon>
        <taxon>Cyanobacteriota</taxon>
        <taxon>Cyanophyceae</taxon>
        <taxon>Oscillatoriophycideae</taxon>
        <taxon>Oscillatoriales</taxon>
        <taxon>Laspinemataceae</taxon>
        <taxon>Laspinema</taxon>
        <taxon>Laspinema olomoucense</taxon>
    </lineage>
</organism>
<gene>
    <name evidence="3" type="ORF">NG792_07495</name>
</gene>
<accession>A0ABT2N4D5</accession>
<proteinExistence type="predicted"/>
<dbReference type="SUPFAM" id="SSF56349">
    <property type="entry name" value="DNA breaking-rejoining enzymes"/>
    <property type="match status" value="1"/>
</dbReference>
<dbReference type="Gene3D" id="1.10.443.10">
    <property type="entry name" value="Intergrase catalytic core"/>
    <property type="match status" value="1"/>
</dbReference>
<evidence type="ECO:0000313" key="3">
    <source>
        <dbReference type="EMBL" id="MCT7977543.1"/>
    </source>
</evidence>
<name>A0ABT2N4D5_9CYAN</name>